<feature type="compositionally biased region" description="Low complexity" evidence="1">
    <location>
        <begin position="43"/>
        <end position="69"/>
    </location>
</feature>
<dbReference type="EMBL" id="CP002217">
    <property type="protein sequence ID" value="ADN57041.1"/>
    <property type="molecule type" value="Genomic_DNA"/>
</dbReference>
<dbReference type="eggNOG" id="ENOG50316KP">
    <property type="taxonomic scope" value="Bacteria"/>
</dbReference>
<evidence type="ECO:0008006" key="4">
    <source>
        <dbReference type="Google" id="ProtNLM"/>
    </source>
</evidence>
<reference evidence="3" key="1">
    <citation type="submission" date="2010-09" db="EMBL/GenBank/DDBJ databases">
        <title>Complete sequence of chromosome1 of Burkholderia sp. CCGE1003.</title>
        <authorList>
            <consortium name="US DOE Joint Genome Institute"/>
            <person name="Lucas S."/>
            <person name="Copeland A."/>
            <person name="Lapidus A."/>
            <person name="Cheng J.-F."/>
            <person name="Bruce D."/>
            <person name="Goodwin L."/>
            <person name="Pitluck S."/>
            <person name="Daligault H."/>
            <person name="Davenport K."/>
            <person name="Detter J.C."/>
            <person name="Han C."/>
            <person name="Tapia R."/>
            <person name="Land M."/>
            <person name="Hauser L."/>
            <person name="Jeffries C."/>
            <person name="Kyrpides N."/>
            <person name="Ivanova N."/>
            <person name="Ovchinnikova G."/>
            <person name="Martinez-Romero E."/>
            <person name="Rogel M.A."/>
            <person name="Auchtung J."/>
            <person name="Tiedje J.M."/>
            <person name="Woyke T."/>
        </authorList>
    </citation>
    <scope>NUCLEOTIDE SEQUENCE</scope>
    <source>
        <strain evidence="3">CCGE1003</strain>
    </source>
</reference>
<sequence length="115" mass="11306">MFFVWKPCIALRVKRLAMALVVLPLVALIGACGDDDSKTPDPGAASSISNNSGNDSGNGSSNGNAAVLSANPAAELPSPAAVTIQSPALPASSADPALSAAASTPLATPVIHTVD</sequence>
<keyword evidence="2" id="KW-0732">Signal</keyword>
<feature type="region of interest" description="Disordered" evidence="1">
    <location>
        <begin position="36"/>
        <end position="69"/>
    </location>
</feature>
<dbReference type="AlphaFoldDB" id="E1TCR9"/>
<proteinExistence type="predicted"/>
<organism evidence="3">
    <name type="scientific">Burkholderia sp. (strain CCGE1003)</name>
    <dbReference type="NCBI Taxonomy" id="640512"/>
    <lineage>
        <taxon>Bacteria</taxon>
        <taxon>Pseudomonadati</taxon>
        <taxon>Pseudomonadota</taxon>
        <taxon>Betaproteobacteria</taxon>
        <taxon>Burkholderiales</taxon>
        <taxon>Burkholderiaceae</taxon>
        <taxon>Burkholderia</taxon>
    </lineage>
</organism>
<dbReference type="HOGENOM" id="CLU_2192057_0_0_4"/>
<feature type="signal peptide" evidence="2">
    <location>
        <begin position="1"/>
        <end position="19"/>
    </location>
</feature>
<evidence type="ECO:0000256" key="2">
    <source>
        <dbReference type="SAM" id="SignalP"/>
    </source>
</evidence>
<accession>E1TCR9</accession>
<name>E1TCR9_BURSG</name>
<dbReference type="PROSITE" id="PS51257">
    <property type="entry name" value="PROKAR_LIPOPROTEIN"/>
    <property type="match status" value="1"/>
</dbReference>
<dbReference type="STRING" id="640512.BC1003_1061"/>
<protein>
    <recommendedName>
        <fullName evidence="4">Lipoprotein</fullName>
    </recommendedName>
</protein>
<gene>
    <name evidence="3" type="ordered locus">BC1003_1061</name>
</gene>
<evidence type="ECO:0000313" key="3">
    <source>
        <dbReference type="EMBL" id="ADN57041.1"/>
    </source>
</evidence>
<evidence type="ECO:0000256" key="1">
    <source>
        <dbReference type="SAM" id="MobiDB-lite"/>
    </source>
</evidence>
<feature type="chain" id="PRO_5003152214" description="Lipoprotein" evidence="2">
    <location>
        <begin position="20"/>
        <end position="115"/>
    </location>
</feature>
<dbReference type="KEGG" id="bgf:BC1003_1061"/>